<dbReference type="AlphaFoldDB" id="A0A9W6HGG6"/>
<dbReference type="RefSeq" id="WP_210004127.1">
    <property type="nucleotide sequence ID" value="NZ_BSEO01000001.1"/>
</dbReference>
<gene>
    <name evidence="2" type="ORF">GCM10017586_10740</name>
</gene>
<proteinExistence type="predicted"/>
<dbReference type="Proteomes" id="UP001142317">
    <property type="component" value="Unassembled WGS sequence"/>
</dbReference>
<organism evidence="2 3">
    <name type="scientific">Microbacterium imperiale</name>
    <dbReference type="NCBI Taxonomy" id="33884"/>
    <lineage>
        <taxon>Bacteria</taxon>
        <taxon>Bacillati</taxon>
        <taxon>Actinomycetota</taxon>
        <taxon>Actinomycetes</taxon>
        <taxon>Micrococcales</taxon>
        <taxon>Microbacteriaceae</taxon>
        <taxon>Microbacterium</taxon>
    </lineage>
</organism>
<keyword evidence="3" id="KW-1185">Reference proteome</keyword>
<comment type="caution">
    <text evidence="2">The sequence shown here is derived from an EMBL/GenBank/DDBJ whole genome shotgun (WGS) entry which is preliminary data.</text>
</comment>
<name>A0A9W6HGG6_9MICO</name>
<evidence type="ECO:0000313" key="2">
    <source>
        <dbReference type="EMBL" id="GLJ79392.1"/>
    </source>
</evidence>
<evidence type="ECO:0008006" key="4">
    <source>
        <dbReference type="Google" id="ProtNLM"/>
    </source>
</evidence>
<feature type="region of interest" description="Disordered" evidence="1">
    <location>
        <begin position="77"/>
        <end position="103"/>
    </location>
</feature>
<evidence type="ECO:0000313" key="3">
    <source>
        <dbReference type="Proteomes" id="UP001142317"/>
    </source>
</evidence>
<evidence type="ECO:0000256" key="1">
    <source>
        <dbReference type="SAM" id="MobiDB-lite"/>
    </source>
</evidence>
<sequence>MRIVDSADWRDRLTYETPYRVAEVMPGDAARCASCPADAAPYDRDDLWAVKHRHPTNHGGYVRFYCEAHVPERTQPVAPALRSAPARRSTPRPAAPRAPKAPAASDVVRAMCPDCFVEVSAAGECGLCGTRV</sequence>
<protein>
    <recommendedName>
        <fullName evidence="4">Glucose-6-phosphate dehydrogenase</fullName>
    </recommendedName>
</protein>
<accession>A0A9W6HGG6</accession>
<reference evidence="2" key="1">
    <citation type="journal article" date="2014" name="Int. J. Syst. Evol. Microbiol.">
        <title>Complete genome sequence of Corynebacterium casei LMG S-19264T (=DSM 44701T), isolated from a smear-ripened cheese.</title>
        <authorList>
            <consortium name="US DOE Joint Genome Institute (JGI-PGF)"/>
            <person name="Walter F."/>
            <person name="Albersmeier A."/>
            <person name="Kalinowski J."/>
            <person name="Ruckert C."/>
        </authorList>
    </citation>
    <scope>NUCLEOTIDE SEQUENCE</scope>
    <source>
        <strain evidence="2">VKM Ac-1447</strain>
    </source>
</reference>
<reference evidence="2" key="2">
    <citation type="submission" date="2023-01" db="EMBL/GenBank/DDBJ databases">
        <authorList>
            <person name="Sun Q."/>
            <person name="Evtushenko L."/>
        </authorList>
    </citation>
    <scope>NUCLEOTIDE SEQUENCE</scope>
    <source>
        <strain evidence="2">VKM Ac-1447</strain>
    </source>
</reference>
<dbReference type="EMBL" id="BSEO01000001">
    <property type="protein sequence ID" value="GLJ79392.1"/>
    <property type="molecule type" value="Genomic_DNA"/>
</dbReference>